<dbReference type="STRING" id="84029.CROST_10980"/>
<dbReference type="AlphaFoldDB" id="A0A1S8LRI4"/>
<accession>A0A1S8LRI4</accession>
<proteinExistence type="predicted"/>
<keyword evidence="2" id="KW-1185">Reference proteome</keyword>
<dbReference type="RefSeq" id="WP_077835413.1">
    <property type="nucleotide sequence ID" value="NZ_CP096983.1"/>
</dbReference>
<dbReference type="Proteomes" id="UP000190951">
    <property type="component" value="Chromosome"/>
</dbReference>
<dbReference type="KEGG" id="crw:CROST_016300"/>
<gene>
    <name evidence="1" type="ORF">CROST_016300</name>
</gene>
<protein>
    <submittedName>
        <fullName evidence="1">Uncharacterized protein</fullName>
    </submittedName>
</protein>
<evidence type="ECO:0000313" key="1">
    <source>
        <dbReference type="EMBL" id="URZ10914.1"/>
    </source>
</evidence>
<dbReference type="EMBL" id="CP096983">
    <property type="protein sequence ID" value="URZ10914.1"/>
    <property type="molecule type" value="Genomic_DNA"/>
</dbReference>
<organism evidence="1 2">
    <name type="scientific">Clostridium felsineum</name>
    <dbReference type="NCBI Taxonomy" id="36839"/>
    <lineage>
        <taxon>Bacteria</taxon>
        <taxon>Bacillati</taxon>
        <taxon>Bacillota</taxon>
        <taxon>Clostridia</taxon>
        <taxon>Eubacteriales</taxon>
        <taxon>Clostridiaceae</taxon>
        <taxon>Clostridium</taxon>
    </lineage>
</organism>
<name>A0A1S8LRI4_9CLOT</name>
<reference evidence="1 2" key="1">
    <citation type="submission" date="2022-04" db="EMBL/GenBank/DDBJ databases">
        <title>Genome sequence of C. roseum typestrain.</title>
        <authorList>
            <person name="Poehlein A."/>
            <person name="Schoch T."/>
            <person name="Duerre P."/>
            <person name="Daniel R."/>
        </authorList>
    </citation>
    <scope>NUCLEOTIDE SEQUENCE [LARGE SCALE GENOMIC DNA]</scope>
    <source>
        <strain evidence="1 2">DSM 7320</strain>
    </source>
</reference>
<evidence type="ECO:0000313" key="2">
    <source>
        <dbReference type="Proteomes" id="UP000190951"/>
    </source>
</evidence>
<sequence>MKEGRIDYFVKDINCTNEIIEKNIKDLEVILKESPDRYKKCIENFIINSYLNLYERKSITEKINSMQIDFNKIVGIIAKLKLLDYKYRTAYRMFKASIKEWIN</sequence>